<evidence type="ECO:0000256" key="4">
    <source>
        <dbReference type="ARBA" id="ARBA00022968"/>
    </source>
</evidence>
<keyword evidence="13" id="KW-1185">Reference proteome</keyword>
<dbReference type="Proteomes" id="UP000775213">
    <property type="component" value="Unassembled WGS sequence"/>
</dbReference>
<dbReference type="GO" id="GO:1990538">
    <property type="term" value="F:xylan O-acetyltransferase activity"/>
    <property type="evidence" value="ECO:0007669"/>
    <property type="project" value="UniProtKB-ARBA"/>
</dbReference>
<feature type="transmembrane region" description="Helical" evidence="9">
    <location>
        <begin position="21"/>
        <end position="43"/>
    </location>
</feature>
<dbReference type="InterPro" id="IPR029962">
    <property type="entry name" value="TBL"/>
</dbReference>
<evidence type="ECO:0000256" key="5">
    <source>
        <dbReference type="ARBA" id="ARBA00022989"/>
    </source>
</evidence>
<evidence type="ECO:0000256" key="8">
    <source>
        <dbReference type="SAM" id="MobiDB-lite"/>
    </source>
</evidence>
<keyword evidence="6" id="KW-0333">Golgi apparatus</keyword>
<dbReference type="InterPro" id="IPR026057">
    <property type="entry name" value="TBL_C"/>
</dbReference>
<sequence>MKSRGFDPSSFTGRTTLTLFSLVKFIILSSLIVLFLNVFFSLYTTVSKPYYSSIKQPIFKFSSFSSSFSSSNSIPFPIYESNSIILQGSSSAPTPKNPSQSPAPSKIDKSPNSSPLPSTFSSLNSTDSVSLSASNNLDNSSIPYKYSSRTLIKNSSSSSTTSIANSSSSSPNDYLNSSITINQNPERPVVSKRSLPKGCDLSKGEWIEDPNAPYYTNSTCGMIQEHQNCIKFGRPNLDFLKWRWKPDGCDLPLLDPAQFLELMRGKILAFIGDSLARNQMQSLMCLLSRVEHPKEISSSEENLTRMFYQNHNFTIWFFWSPFLIRAEQSNHTIYNFPYWNIYLDEPDPLWPSHLPNFDYVVLNTGNWYTRPTLFHLKRTLVGCHYCSIPNAPYMSMRRAHRRAFRTALNSISNAGKHGFKGLTIVRTVSPSHFEGGEWNKGGDCVRTKPFRGKEAPNLEGLEKEMYKEQLKEFWKAKWEGSELGLEFRLLDATKAMLMRPDGHPSRYGHSANEVLVMSNDCVHWCLPGPVDMWNDFLFRVLTI</sequence>
<feature type="region of interest" description="Disordered" evidence="8">
    <location>
        <begin position="89"/>
        <end position="121"/>
    </location>
</feature>
<feature type="compositionally biased region" description="Low complexity" evidence="8">
    <location>
        <begin position="156"/>
        <end position="179"/>
    </location>
</feature>
<evidence type="ECO:0000313" key="12">
    <source>
        <dbReference type="EMBL" id="KAH0458632.1"/>
    </source>
</evidence>
<proteinExistence type="inferred from homology"/>
<evidence type="ECO:0000256" key="1">
    <source>
        <dbReference type="ARBA" id="ARBA00004323"/>
    </source>
</evidence>
<feature type="domain" description="Trichome birefringence-like N-terminal" evidence="11">
    <location>
        <begin position="198"/>
        <end position="250"/>
    </location>
</feature>
<protein>
    <recommendedName>
        <fullName evidence="14">Trichome birefringence-like N-terminal domain-containing protein</fullName>
    </recommendedName>
</protein>
<feature type="compositionally biased region" description="Polar residues" evidence="8">
    <location>
        <begin position="89"/>
        <end position="103"/>
    </location>
</feature>
<keyword evidence="7 9" id="KW-0472">Membrane</keyword>
<dbReference type="PANTHER" id="PTHR32285">
    <property type="entry name" value="PROTEIN TRICHOME BIREFRINGENCE-LIKE 9-RELATED"/>
    <property type="match status" value="1"/>
</dbReference>
<evidence type="ECO:0000256" key="7">
    <source>
        <dbReference type="ARBA" id="ARBA00023136"/>
    </source>
</evidence>
<evidence type="ECO:0000256" key="9">
    <source>
        <dbReference type="SAM" id="Phobius"/>
    </source>
</evidence>
<dbReference type="PANTHER" id="PTHR32285:SF48">
    <property type="entry name" value="PROTEIN TRICHOME BIREFRINGENCE-LIKE 19"/>
    <property type="match status" value="1"/>
</dbReference>
<dbReference type="Pfam" id="PF14416">
    <property type="entry name" value="PMR5N"/>
    <property type="match status" value="1"/>
</dbReference>
<keyword evidence="4" id="KW-0735">Signal-anchor</keyword>
<reference evidence="12 13" key="1">
    <citation type="journal article" date="2021" name="Hortic Res">
        <title>Chromosome-scale assembly of the Dendrobium chrysotoxum genome enhances the understanding of orchid evolution.</title>
        <authorList>
            <person name="Zhang Y."/>
            <person name="Zhang G.Q."/>
            <person name="Zhang D."/>
            <person name="Liu X.D."/>
            <person name="Xu X.Y."/>
            <person name="Sun W.H."/>
            <person name="Yu X."/>
            <person name="Zhu X."/>
            <person name="Wang Z.W."/>
            <person name="Zhao X."/>
            <person name="Zhong W.Y."/>
            <person name="Chen H."/>
            <person name="Yin W.L."/>
            <person name="Huang T."/>
            <person name="Niu S.C."/>
            <person name="Liu Z.J."/>
        </authorList>
    </citation>
    <scope>NUCLEOTIDE SEQUENCE [LARGE SCALE GENOMIC DNA]</scope>
    <source>
        <strain evidence="12">Lindl</strain>
    </source>
</reference>
<accession>A0AAV7GRA7</accession>
<evidence type="ECO:0000256" key="6">
    <source>
        <dbReference type="ARBA" id="ARBA00023034"/>
    </source>
</evidence>
<feature type="region of interest" description="Disordered" evidence="8">
    <location>
        <begin position="156"/>
        <end position="195"/>
    </location>
</feature>
<dbReference type="AlphaFoldDB" id="A0AAV7GRA7"/>
<comment type="caution">
    <text evidence="12">The sequence shown here is derived from an EMBL/GenBank/DDBJ whole genome shotgun (WGS) entry which is preliminary data.</text>
</comment>
<keyword evidence="5 9" id="KW-1133">Transmembrane helix</keyword>
<name>A0AAV7GRA7_DENCH</name>
<gene>
    <name evidence="12" type="ORF">IEQ34_011446</name>
</gene>
<evidence type="ECO:0000256" key="2">
    <source>
        <dbReference type="ARBA" id="ARBA00007727"/>
    </source>
</evidence>
<dbReference type="Pfam" id="PF13839">
    <property type="entry name" value="PC-Esterase"/>
    <property type="match status" value="1"/>
</dbReference>
<feature type="domain" description="Trichome birefringence-like C-terminal" evidence="10">
    <location>
        <begin position="251"/>
        <end position="539"/>
    </location>
</feature>
<evidence type="ECO:0000313" key="13">
    <source>
        <dbReference type="Proteomes" id="UP000775213"/>
    </source>
</evidence>
<keyword evidence="3 9" id="KW-0812">Transmembrane</keyword>
<evidence type="ECO:0008006" key="14">
    <source>
        <dbReference type="Google" id="ProtNLM"/>
    </source>
</evidence>
<comment type="similarity">
    <text evidence="2">Belongs to the PC-esterase family. TBL subfamily.</text>
</comment>
<dbReference type="EMBL" id="JAGFBR010000011">
    <property type="protein sequence ID" value="KAH0458632.1"/>
    <property type="molecule type" value="Genomic_DNA"/>
</dbReference>
<dbReference type="InterPro" id="IPR025846">
    <property type="entry name" value="TBL_N"/>
</dbReference>
<organism evidence="12 13">
    <name type="scientific">Dendrobium chrysotoxum</name>
    <name type="common">Orchid</name>
    <dbReference type="NCBI Taxonomy" id="161865"/>
    <lineage>
        <taxon>Eukaryota</taxon>
        <taxon>Viridiplantae</taxon>
        <taxon>Streptophyta</taxon>
        <taxon>Embryophyta</taxon>
        <taxon>Tracheophyta</taxon>
        <taxon>Spermatophyta</taxon>
        <taxon>Magnoliopsida</taxon>
        <taxon>Liliopsida</taxon>
        <taxon>Asparagales</taxon>
        <taxon>Orchidaceae</taxon>
        <taxon>Epidendroideae</taxon>
        <taxon>Malaxideae</taxon>
        <taxon>Dendrobiinae</taxon>
        <taxon>Dendrobium</taxon>
    </lineage>
</organism>
<evidence type="ECO:0000259" key="10">
    <source>
        <dbReference type="Pfam" id="PF13839"/>
    </source>
</evidence>
<comment type="subcellular location">
    <subcellularLocation>
        <location evidence="1">Golgi apparatus membrane</location>
        <topology evidence="1">Single-pass type II membrane protein</topology>
    </subcellularLocation>
</comment>
<evidence type="ECO:0000259" key="11">
    <source>
        <dbReference type="Pfam" id="PF14416"/>
    </source>
</evidence>
<evidence type="ECO:0000256" key="3">
    <source>
        <dbReference type="ARBA" id="ARBA00022692"/>
    </source>
</evidence>
<dbReference type="GO" id="GO:0000139">
    <property type="term" value="C:Golgi membrane"/>
    <property type="evidence" value="ECO:0007669"/>
    <property type="project" value="UniProtKB-SubCell"/>
</dbReference>